<accession>A0AAV4ZBG7</accession>
<keyword evidence="2" id="KW-1185">Reference proteome</keyword>
<comment type="caution">
    <text evidence="1">The sequence shown here is derived from an EMBL/GenBank/DDBJ whole genome shotgun (WGS) entry which is preliminary data.</text>
</comment>
<organism evidence="1 2">
    <name type="scientific">Methylobacterium bullatum</name>
    <dbReference type="NCBI Taxonomy" id="570505"/>
    <lineage>
        <taxon>Bacteria</taxon>
        <taxon>Pseudomonadati</taxon>
        <taxon>Pseudomonadota</taxon>
        <taxon>Alphaproteobacteria</taxon>
        <taxon>Hyphomicrobiales</taxon>
        <taxon>Methylobacteriaceae</taxon>
        <taxon>Methylobacterium</taxon>
    </lineage>
</organism>
<gene>
    <name evidence="1" type="ORF">OICFNHDK_3798</name>
</gene>
<protein>
    <submittedName>
        <fullName evidence="1">Uncharacterized protein</fullName>
    </submittedName>
</protein>
<dbReference type="AlphaFoldDB" id="A0AAV4ZBG7"/>
<proteinExistence type="predicted"/>
<reference evidence="1" key="1">
    <citation type="journal article" date="2016" name="Front. Microbiol.">
        <title>Genome Sequence of the Piezophilic, Mesophilic Sulfate-Reducing Bacterium Desulfovibrio indicus J2T.</title>
        <authorList>
            <person name="Cao J."/>
            <person name="Maignien L."/>
            <person name="Shao Z."/>
            <person name="Alain K."/>
            <person name="Jebbar M."/>
        </authorList>
    </citation>
    <scope>NUCLEOTIDE SEQUENCE</scope>
    <source>
        <strain evidence="1">DSM 21893</strain>
    </source>
</reference>
<sequence length="263" mass="27075">MSKPILSDQDFGGVARILNLPNAVGDQEPATLAQLKAQIEGLAWKDSVRVSTQGNISIASPGATIDGITMSANDRVLVRAQTTGSENGIYIWNGSATALTRSLDANTSDELEGAVVTVEEGTSAGATYRQTSVNFTIGSGAVAWTSFGTAAGAATEATAGIAEIATQAETDGGTDDQRIVTPAKLAAWSGRVRKFPQAIGDGSATQIDVTHNLNTRDVVVEVFYASGAYATVICDVSRPTVNSVRLNFAAAPAANALRVVVTG</sequence>
<dbReference type="EMBL" id="BPQF01000019">
    <property type="protein sequence ID" value="GJD41315.1"/>
    <property type="molecule type" value="Genomic_DNA"/>
</dbReference>
<name>A0AAV4ZBG7_9HYPH</name>
<dbReference type="RefSeq" id="WP_192215660.1">
    <property type="nucleotide sequence ID" value="NZ_BPQF01000019.1"/>
</dbReference>
<dbReference type="Proteomes" id="UP001055307">
    <property type="component" value="Unassembled WGS sequence"/>
</dbReference>
<reference evidence="1" key="2">
    <citation type="submission" date="2021-08" db="EMBL/GenBank/DDBJ databases">
        <authorList>
            <person name="Tani A."/>
            <person name="Ola A."/>
            <person name="Ogura Y."/>
            <person name="Katsura K."/>
            <person name="Hayashi T."/>
        </authorList>
    </citation>
    <scope>NUCLEOTIDE SEQUENCE</scope>
    <source>
        <strain evidence="1">DSM 21893</strain>
    </source>
</reference>
<evidence type="ECO:0000313" key="2">
    <source>
        <dbReference type="Proteomes" id="UP001055307"/>
    </source>
</evidence>
<evidence type="ECO:0000313" key="1">
    <source>
        <dbReference type="EMBL" id="GJD41315.1"/>
    </source>
</evidence>